<dbReference type="PANTHER" id="PTHR31656">
    <property type="entry name" value="ROOT CAP DOMAIN-CONTAINING PROTEIN"/>
    <property type="match status" value="1"/>
</dbReference>
<name>A0A843TXC4_COLES</name>
<gene>
    <name evidence="1" type="ORF">Taro_008496</name>
</gene>
<dbReference type="Pfam" id="PF06830">
    <property type="entry name" value="Root_cap"/>
    <property type="match status" value="1"/>
</dbReference>
<keyword evidence="2" id="KW-1185">Reference proteome</keyword>
<dbReference type="EMBL" id="NMUH01000280">
    <property type="protein sequence ID" value="MQL76108.1"/>
    <property type="molecule type" value="Genomic_DNA"/>
</dbReference>
<evidence type="ECO:0008006" key="3">
    <source>
        <dbReference type="Google" id="ProtNLM"/>
    </source>
</evidence>
<dbReference type="AlphaFoldDB" id="A0A843TXC4"/>
<dbReference type="OrthoDB" id="2012132at2759"/>
<evidence type="ECO:0000313" key="1">
    <source>
        <dbReference type="EMBL" id="MQL76108.1"/>
    </source>
</evidence>
<reference evidence="1" key="1">
    <citation type="submission" date="2017-07" db="EMBL/GenBank/DDBJ databases">
        <title>Taro Niue Genome Assembly and Annotation.</title>
        <authorList>
            <person name="Atibalentja N."/>
            <person name="Keating K."/>
            <person name="Fields C.J."/>
        </authorList>
    </citation>
    <scope>NUCLEOTIDE SEQUENCE</scope>
    <source>
        <strain evidence="1">Niue_2</strain>
        <tissue evidence="1">Leaf</tissue>
    </source>
</reference>
<protein>
    <recommendedName>
        <fullName evidence="3">Root cap</fullName>
    </recommendedName>
</protein>
<dbReference type="InterPro" id="IPR009646">
    <property type="entry name" value="Root_cap"/>
</dbReference>
<accession>A0A843TXC4</accession>
<evidence type="ECO:0000313" key="2">
    <source>
        <dbReference type="Proteomes" id="UP000652761"/>
    </source>
</evidence>
<dbReference type="Proteomes" id="UP000652761">
    <property type="component" value="Unassembled WGS sequence"/>
</dbReference>
<proteinExistence type="predicted"/>
<sequence>MLVNIAGAACNEPGAVCQDPRFIGGDGVTFYFHGKKDRDFCLLSDSDLHINAHFIGRRDASMSRDFTWVQALGILFGDHRLYIGAQKTATWDDTIDRLDIAFDGEPVVLSVEEGARWGSSVLPALTIVRAADANSVTITVDNKFKITAHVVPITEEESRVHRYGVTADDCYAHLELGFKFFSLTDDVHGVLGQTYRDDYVSRVKMSSNMPIMGGEPKYAVPHLFSTDCKVTRFGKTAGTGIAMATEKPVLSCESGMRGGHGIVCKK</sequence>
<organism evidence="1 2">
    <name type="scientific">Colocasia esculenta</name>
    <name type="common">Wild taro</name>
    <name type="synonym">Arum esculentum</name>
    <dbReference type="NCBI Taxonomy" id="4460"/>
    <lineage>
        <taxon>Eukaryota</taxon>
        <taxon>Viridiplantae</taxon>
        <taxon>Streptophyta</taxon>
        <taxon>Embryophyta</taxon>
        <taxon>Tracheophyta</taxon>
        <taxon>Spermatophyta</taxon>
        <taxon>Magnoliopsida</taxon>
        <taxon>Liliopsida</taxon>
        <taxon>Araceae</taxon>
        <taxon>Aroideae</taxon>
        <taxon>Colocasieae</taxon>
        <taxon>Colocasia</taxon>
    </lineage>
</organism>
<comment type="caution">
    <text evidence="1">The sequence shown here is derived from an EMBL/GenBank/DDBJ whole genome shotgun (WGS) entry which is preliminary data.</text>
</comment>